<keyword evidence="2" id="KW-1185">Reference proteome</keyword>
<evidence type="ECO:0000313" key="2">
    <source>
        <dbReference type="Proteomes" id="UP000031561"/>
    </source>
</evidence>
<dbReference type="InterPro" id="IPR014951">
    <property type="entry name" value="DUF1822"/>
</dbReference>
<reference evidence="1 2" key="1">
    <citation type="journal article" date="2015" name="Genome Announc.">
        <title>Draft Genome Sequence of Filamentous Marine Cyanobacterium Lyngbya confervoides Strain BDU141951.</title>
        <authorList>
            <person name="Chandrababunaidu M.M."/>
            <person name="Sen D."/>
            <person name="Tripathy S."/>
        </authorList>
    </citation>
    <scope>NUCLEOTIDE SEQUENCE [LARGE SCALE GENOMIC DNA]</scope>
    <source>
        <strain evidence="1 2">BDU141951</strain>
    </source>
</reference>
<dbReference type="Proteomes" id="UP000031561">
    <property type="component" value="Unassembled WGS sequence"/>
</dbReference>
<comment type="caution">
    <text evidence="1">The sequence shown here is derived from an EMBL/GenBank/DDBJ whole genome shotgun (WGS) entry which is preliminary data.</text>
</comment>
<sequence length="384" mass="44089">MTYENFDASPASIWLEFSEQDQQQCWEETASCKIDRQIAYLNRLVQRVVLPYLQESVPTAQLEEALRDLPGLGINGTAIALESHRLVVIPSDQLDYDEWEVPQEWIESELRADIVLVVQVDLDRRQMRLWGYSPQATILEKGEKRTFTRSYAIAAADLTEHISALWLQLRFFPESMRCISQAVIPTPTLSLDRLMDLMDQLAQASFPRTAIAFADWCAVIHNPTWRHTWVERMTALGETESEGVPPLTRLSQWFDHPLQTSWQPIQHIIQPKLISSFMDNQIKQAKLIDLGVAFSGEKFALMLTLDRQEETYSIQASLYPTGEQATLPPELKLRVLTEAGELFKEVTARVDDEFIRYKFEAQLGDRFLIQVVLGEALVEESFQV</sequence>
<name>A0ABD4SYX1_9CYAN</name>
<dbReference type="Pfam" id="PF08852">
    <property type="entry name" value="DUF1822"/>
    <property type="match status" value="1"/>
</dbReference>
<organism evidence="1 2">
    <name type="scientific">Lyngbya confervoides BDU141951</name>
    <dbReference type="NCBI Taxonomy" id="1574623"/>
    <lineage>
        <taxon>Bacteria</taxon>
        <taxon>Bacillati</taxon>
        <taxon>Cyanobacteriota</taxon>
        <taxon>Cyanophyceae</taxon>
        <taxon>Oscillatoriophycideae</taxon>
        <taxon>Oscillatoriales</taxon>
        <taxon>Microcoleaceae</taxon>
        <taxon>Lyngbya</taxon>
    </lineage>
</organism>
<protein>
    <submittedName>
        <fullName evidence="1">DUF1822 family protein</fullName>
    </submittedName>
</protein>
<dbReference type="AlphaFoldDB" id="A0ABD4SYX1"/>
<proteinExistence type="predicted"/>
<gene>
    <name evidence="1" type="ORF">QQ91_0001705</name>
</gene>
<dbReference type="RefSeq" id="WP_166283818.1">
    <property type="nucleotide sequence ID" value="NZ_JTHE03000010.1"/>
</dbReference>
<dbReference type="EMBL" id="JTHE03000010">
    <property type="protein sequence ID" value="MCM1981545.1"/>
    <property type="molecule type" value="Genomic_DNA"/>
</dbReference>
<accession>A0ABD4SYX1</accession>
<evidence type="ECO:0000313" key="1">
    <source>
        <dbReference type="EMBL" id="MCM1981545.1"/>
    </source>
</evidence>